<sequence>MSLNLKGIHHLTAVTANVRENYAFYTSVLGLRLVKRSVNQDDVSAYHLFYSGDKVGSPGNDLTFFDWNVPREQRGTQSIIRTGLRVSGADAVQWWHEWLTEKKVDHEAPQDIDGRNTILFEDFEGQRLAIIGDSAASDPHQAWEKSVVPSACQILGQGPITLSVPDLHNTDRVLTNVLNMRQVRSYSLPDRQTDRVYVYEMGDGGARAELHIAVQPDLKPARSGAGSVHHVAFRTPTFEEYHQWTERLKQFRIPNSGEVDRFWFRSLYFREPNGILFEIATDEPGFGIDEPLESLGESVVLPPFLEAHRATIVANLKPLK</sequence>
<reference evidence="2 3" key="1">
    <citation type="submission" date="2017-02" db="EMBL/GenBank/DDBJ databases">
        <title>Draft genome of Acidibacillus ferrooxidans Huett2.</title>
        <authorList>
            <person name="Schopf S."/>
        </authorList>
    </citation>
    <scope>NUCLEOTIDE SEQUENCE [LARGE SCALE GENOMIC DNA]</scope>
    <source>
        <strain evidence="2 3">Huett2</strain>
    </source>
</reference>
<organism evidence="2 3">
    <name type="scientific">Ferroacidibacillus organovorans</name>
    <dbReference type="NCBI Taxonomy" id="1765683"/>
    <lineage>
        <taxon>Bacteria</taxon>
        <taxon>Bacillati</taxon>
        <taxon>Bacillota</taxon>
        <taxon>Bacilli</taxon>
        <taxon>Bacillales</taxon>
        <taxon>Alicyclobacillaceae</taxon>
        <taxon>Ferroacidibacillus</taxon>
    </lineage>
</organism>
<evidence type="ECO:0000313" key="2">
    <source>
        <dbReference type="EMBL" id="OPG15719.1"/>
    </source>
</evidence>
<feature type="domain" description="VOC" evidence="1">
    <location>
        <begin position="156"/>
        <end position="282"/>
    </location>
</feature>
<dbReference type="InterPro" id="IPR037523">
    <property type="entry name" value="VOC_core"/>
</dbReference>
<dbReference type="PANTHER" id="PTHR36110">
    <property type="entry name" value="RING-CLEAVING DIOXYGENASE MHQE-RELATED"/>
    <property type="match status" value="1"/>
</dbReference>
<protein>
    <submittedName>
        <fullName evidence="2">Ring-cleaving dioxygenase</fullName>
    </submittedName>
</protein>
<dbReference type="Proteomes" id="UP000190229">
    <property type="component" value="Unassembled WGS sequence"/>
</dbReference>
<name>A0A1V4ES08_9BACL</name>
<keyword evidence="2" id="KW-0560">Oxidoreductase</keyword>
<dbReference type="InterPro" id="IPR004360">
    <property type="entry name" value="Glyas_Fos-R_dOase_dom"/>
</dbReference>
<proteinExistence type="predicted"/>
<dbReference type="Pfam" id="PF00903">
    <property type="entry name" value="Glyoxalase"/>
    <property type="match status" value="2"/>
</dbReference>
<dbReference type="AlphaFoldDB" id="A0A1V4ES08"/>
<dbReference type="PROSITE" id="PS51819">
    <property type="entry name" value="VOC"/>
    <property type="match status" value="2"/>
</dbReference>
<feature type="domain" description="VOC" evidence="1">
    <location>
        <begin position="7"/>
        <end position="133"/>
    </location>
</feature>
<keyword evidence="2" id="KW-0223">Dioxygenase</keyword>
<dbReference type="InterPro" id="IPR052537">
    <property type="entry name" value="Extradiol_RC_dioxygenase"/>
</dbReference>
<dbReference type="GO" id="GO:0051213">
    <property type="term" value="F:dioxygenase activity"/>
    <property type="evidence" value="ECO:0007669"/>
    <property type="project" value="UniProtKB-KW"/>
</dbReference>
<dbReference type="CDD" id="cd08347">
    <property type="entry name" value="PcpA_C_like"/>
    <property type="match status" value="1"/>
</dbReference>
<comment type="caution">
    <text evidence="2">The sequence shown here is derived from an EMBL/GenBank/DDBJ whole genome shotgun (WGS) entry which is preliminary data.</text>
</comment>
<evidence type="ECO:0000313" key="3">
    <source>
        <dbReference type="Proteomes" id="UP000190229"/>
    </source>
</evidence>
<keyword evidence="3" id="KW-1185">Reference proteome</keyword>
<dbReference type="EMBL" id="MWPS01000027">
    <property type="protein sequence ID" value="OPG15719.1"/>
    <property type="molecule type" value="Genomic_DNA"/>
</dbReference>
<dbReference type="SUPFAM" id="SSF54593">
    <property type="entry name" value="Glyoxalase/Bleomycin resistance protein/Dihydroxybiphenyl dioxygenase"/>
    <property type="match status" value="1"/>
</dbReference>
<dbReference type="Gene3D" id="3.10.180.10">
    <property type="entry name" value="2,3-Dihydroxybiphenyl 1,2-Dioxygenase, domain 1"/>
    <property type="match status" value="2"/>
</dbReference>
<evidence type="ECO:0000259" key="1">
    <source>
        <dbReference type="PROSITE" id="PS51819"/>
    </source>
</evidence>
<accession>A0A1V4ES08</accession>
<dbReference type="InterPro" id="IPR029068">
    <property type="entry name" value="Glyas_Bleomycin-R_OHBP_Dase"/>
</dbReference>
<dbReference type="PANTHER" id="PTHR36110:SF4">
    <property type="entry name" value="RING-CLEAVING DIOXYGENASE MHQA-RELATED"/>
    <property type="match status" value="1"/>
</dbReference>
<gene>
    <name evidence="2" type="ORF">B2M26_10590</name>
</gene>